<dbReference type="EMBL" id="UZAI01000112">
    <property type="protein sequence ID" value="VDO48724.1"/>
    <property type="molecule type" value="Genomic_DNA"/>
</dbReference>
<sequence>METSTSEGKHGIQRTSMTPLDDLDFADDLALLLQTQQQMQEKTTSVATASAAADLNINKRKSKILRHNTACNNRIKFDREAFTYLGGIINENGGSDADVKAQVGKTRAACLQLKNIWNSKQISVNQLKGQDFQYEYQEGSAE</sequence>
<reference evidence="1 2" key="1">
    <citation type="submission" date="2018-11" db="EMBL/GenBank/DDBJ databases">
        <authorList>
            <consortium name="Pathogen Informatics"/>
        </authorList>
    </citation>
    <scope>NUCLEOTIDE SEQUENCE [LARGE SCALE GENOMIC DNA]</scope>
    <source>
        <strain evidence="1 2">Zambia</strain>
    </source>
</reference>
<keyword evidence="2" id="KW-1185">Reference proteome</keyword>
<gene>
    <name evidence="1" type="ORF">SMRZ_LOCUS604</name>
</gene>
<accession>A0A183L9X9</accession>
<dbReference type="AlphaFoldDB" id="A0A183L9X9"/>
<dbReference type="PANTHER" id="PTHR47027">
    <property type="entry name" value="REVERSE TRANSCRIPTASE DOMAIN-CONTAINING PROTEIN"/>
    <property type="match status" value="1"/>
</dbReference>
<dbReference type="Proteomes" id="UP000277204">
    <property type="component" value="Unassembled WGS sequence"/>
</dbReference>
<dbReference type="PANTHER" id="PTHR47027:SF25">
    <property type="entry name" value="REVERSE TRANSCRIPTASE DOMAIN-CONTAINING PROTEIN"/>
    <property type="match status" value="1"/>
</dbReference>
<organism evidence="1 2">
    <name type="scientific">Schistosoma margrebowiei</name>
    <dbReference type="NCBI Taxonomy" id="48269"/>
    <lineage>
        <taxon>Eukaryota</taxon>
        <taxon>Metazoa</taxon>
        <taxon>Spiralia</taxon>
        <taxon>Lophotrochozoa</taxon>
        <taxon>Platyhelminthes</taxon>
        <taxon>Trematoda</taxon>
        <taxon>Digenea</taxon>
        <taxon>Strigeidida</taxon>
        <taxon>Schistosomatoidea</taxon>
        <taxon>Schistosomatidae</taxon>
        <taxon>Schistosoma</taxon>
    </lineage>
</organism>
<evidence type="ECO:0000313" key="2">
    <source>
        <dbReference type="Proteomes" id="UP000277204"/>
    </source>
</evidence>
<evidence type="ECO:0000313" key="1">
    <source>
        <dbReference type="EMBL" id="VDO48724.1"/>
    </source>
</evidence>
<protein>
    <submittedName>
        <fullName evidence="1">Uncharacterized protein</fullName>
    </submittedName>
</protein>
<name>A0A183L9X9_9TREM</name>
<proteinExistence type="predicted"/>